<dbReference type="EMBL" id="LXQA010582206">
    <property type="protein sequence ID" value="MCI60475.1"/>
    <property type="molecule type" value="Genomic_DNA"/>
</dbReference>
<evidence type="ECO:0000313" key="3">
    <source>
        <dbReference type="Proteomes" id="UP000265520"/>
    </source>
</evidence>
<organism evidence="2 3">
    <name type="scientific">Trifolium medium</name>
    <dbReference type="NCBI Taxonomy" id="97028"/>
    <lineage>
        <taxon>Eukaryota</taxon>
        <taxon>Viridiplantae</taxon>
        <taxon>Streptophyta</taxon>
        <taxon>Embryophyta</taxon>
        <taxon>Tracheophyta</taxon>
        <taxon>Spermatophyta</taxon>
        <taxon>Magnoliopsida</taxon>
        <taxon>eudicotyledons</taxon>
        <taxon>Gunneridae</taxon>
        <taxon>Pentapetalae</taxon>
        <taxon>rosids</taxon>
        <taxon>fabids</taxon>
        <taxon>Fabales</taxon>
        <taxon>Fabaceae</taxon>
        <taxon>Papilionoideae</taxon>
        <taxon>50 kb inversion clade</taxon>
        <taxon>NPAAA clade</taxon>
        <taxon>Hologalegina</taxon>
        <taxon>IRL clade</taxon>
        <taxon>Trifolieae</taxon>
        <taxon>Trifolium</taxon>
    </lineage>
</organism>
<dbReference type="AlphaFoldDB" id="A0A392TKL1"/>
<reference evidence="2 3" key="1">
    <citation type="journal article" date="2018" name="Front. Plant Sci.">
        <title>Red Clover (Trifolium pratense) and Zigzag Clover (T. medium) - A Picture of Genomic Similarities and Differences.</title>
        <authorList>
            <person name="Dluhosova J."/>
            <person name="Istvanek J."/>
            <person name="Nedelnik J."/>
            <person name="Repkova J."/>
        </authorList>
    </citation>
    <scope>NUCLEOTIDE SEQUENCE [LARGE SCALE GENOMIC DNA]</scope>
    <source>
        <strain evidence="3">cv. 10/8</strain>
        <tissue evidence="2">Leaf</tissue>
    </source>
</reference>
<name>A0A392TKL1_9FABA</name>
<evidence type="ECO:0000313" key="2">
    <source>
        <dbReference type="EMBL" id="MCI60475.1"/>
    </source>
</evidence>
<feature type="compositionally biased region" description="Polar residues" evidence="1">
    <location>
        <begin position="8"/>
        <end position="23"/>
    </location>
</feature>
<sequence length="36" mass="4011">MRRPPAQLAQQPESLQPFPNSKAQRAITCASCARTR</sequence>
<feature type="non-terminal residue" evidence="2">
    <location>
        <position position="36"/>
    </location>
</feature>
<keyword evidence="3" id="KW-1185">Reference proteome</keyword>
<accession>A0A392TKL1</accession>
<protein>
    <submittedName>
        <fullName evidence="2">Uncharacterized protein</fullName>
    </submittedName>
</protein>
<evidence type="ECO:0000256" key="1">
    <source>
        <dbReference type="SAM" id="MobiDB-lite"/>
    </source>
</evidence>
<comment type="caution">
    <text evidence="2">The sequence shown here is derived from an EMBL/GenBank/DDBJ whole genome shotgun (WGS) entry which is preliminary data.</text>
</comment>
<proteinExistence type="predicted"/>
<dbReference type="Proteomes" id="UP000265520">
    <property type="component" value="Unassembled WGS sequence"/>
</dbReference>
<feature type="region of interest" description="Disordered" evidence="1">
    <location>
        <begin position="1"/>
        <end position="36"/>
    </location>
</feature>